<dbReference type="SUPFAM" id="SSF55729">
    <property type="entry name" value="Acyl-CoA N-acyltransferases (Nat)"/>
    <property type="match status" value="1"/>
</dbReference>
<dbReference type="RefSeq" id="WP_078980233.1">
    <property type="nucleotide sequence ID" value="NZ_MWQN01000002.1"/>
</dbReference>
<organism evidence="2 3">
    <name type="scientific">Embleya scabrispora</name>
    <dbReference type="NCBI Taxonomy" id="159449"/>
    <lineage>
        <taxon>Bacteria</taxon>
        <taxon>Bacillati</taxon>
        <taxon>Actinomycetota</taxon>
        <taxon>Actinomycetes</taxon>
        <taxon>Kitasatosporales</taxon>
        <taxon>Streptomycetaceae</taxon>
        <taxon>Embleya</taxon>
    </lineage>
</organism>
<dbReference type="AlphaFoldDB" id="A0A1T3NQR1"/>
<keyword evidence="2" id="KW-0808">Transferase</keyword>
<keyword evidence="3" id="KW-1185">Reference proteome</keyword>
<reference evidence="2 3" key="1">
    <citation type="submission" date="2017-03" db="EMBL/GenBank/DDBJ databases">
        <title>Draft genome sequence of Streptomyces scabrisporus NF3, endophyte isolated from Amphipterygium adstringens.</title>
        <authorList>
            <person name="Vazquez M."/>
            <person name="Ceapa C.D."/>
            <person name="Rodriguez Luna D."/>
            <person name="Sanchez Esquivel S."/>
        </authorList>
    </citation>
    <scope>NUCLEOTIDE SEQUENCE [LARGE SCALE GENOMIC DNA]</scope>
    <source>
        <strain evidence="2 3">NF3</strain>
    </source>
</reference>
<dbReference type="STRING" id="159449.B4N89_33550"/>
<dbReference type="Gene3D" id="3.40.630.30">
    <property type="match status" value="1"/>
</dbReference>
<dbReference type="InterPro" id="IPR031165">
    <property type="entry name" value="GNAT_YJDJ"/>
</dbReference>
<evidence type="ECO:0000259" key="1">
    <source>
        <dbReference type="PROSITE" id="PS51729"/>
    </source>
</evidence>
<dbReference type="EMBL" id="MWQN01000002">
    <property type="protein sequence ID" value="OPC79032.1"/>
    <property type="molecule type" value="Genomic_DNA"/>
</dbReference>
<dbReference type="PANTHER" id="PTHR31435">
    <property type="entry name" value="PROTEIN NATD1"/>
    <property type="match status" value="1"/>
</dbReference>
<comment type="caution">
    <text evidence="2">The sequence shown here is derived from an EMBL/GenBank/DDBJ whole genome shotgun (WGS) entry which is preliminary data.</text>
</comment>
<evidence type="ECO:0000313" key="3">
    <source>
        <dbReference type="Proteomes" id="UP000190037"/>
    </source>
</evidence>
<dbReference type="InterPro" id="IPR045057">
    <property type="entry name" value="Gcn5-rel_NAT"/>
</dbReference>
<dbReference type="GO" id="GO:0016740">
    <property type="term" value="F:transferase activity"/>
    <property type="evidence" value="ECO:0007669"/>
    <property type="project" value="UniProtKB-KW"/>
</dbReference>
<feature type="domain" description="N-acetyltransferase" evidence="1">
    <location>
        <begin position="23"/>
        <end position="110"/>
    </location>
</feature>
<dbReference type="Pfam" id="PF14542">
    <property type="entry name" value="Acetyltransf_CG"/>
    <property type="match status" value="1"/>
</dbReference>
<evidence type="ECO:0000313" key="2">
    <source>
        <dbReference type="EMBL" id="OPC79032.1"/>
    </source>
</evidence>
<gene>
    <name evidence="2" type="ORF">B4N89_33550</name>
</gene>
<dbReference type="PROSITE" id="PS51729">
    <property type="entry name" value="GNAT_YJDJ"/>
    <property type="match status" value="1"/>
</dbReference>
<name>A0A1T3NQR1_9ACTN</name>
<protein>
    <submittedName>
        <fullName evidence="2">GNAT family N-acetyltransferase</fullName>
    </submittedName>
</protein>
<dbReference type="OrthoDB" id="5405911at2"/>
<dbReference type="Proteomes" id="UP000190037">
    <property type="component" value="Unassembled WGS sequence"/>
</dbReference>
<sequence>METRVVDNPAKSRYEIFIAADNAAEGASAPVAPPLRAGELAGFADYFVSGDEVAFTHTEIEPRFGGRGLGGRLTHAALDAVHERGLGVLPYCSFIRDWIAKHPEYTDLVPEDRRDAFGL</sequence>
<dbReference type="InterPro" id="IPR016181">
    <property type="entry name" value="Acyl_CoA_acyltransferase"/>
</dbReference>
<accession>A0A1T3NQR1</accession>
<dbReference type="PANTHER" id="PTHR31435:SF10">
    <property type="entry name" value="BSR4717 PROTEIN"/>
    <property type="match status" value="1"/>
</dbReference>
<proteinExistence type="predicted"/>